<evidence type="ECO:0000256" key="5">
    <source>
        <dbReference type="ARBA" id="ARBA00022679"/>
    </source>
</evidence>
<dbReference type="PANTHER" id="PTHR43711:SF1">
    <property type="entry name" value="HISTIDINE KINASE 1"/>
    <property type="match status" value="1"/>
</dbReference>
<dbReference type="RefSeq" id="WP_110169297.1">
    <property type="nucleotide sequence ID" value="NZ_CP015136.1"/>
</dbReference>
<keyword evidence="13" id="KW-1185">Reference proteome</keyword>
<dbReference type="PROSITE" id="PS50109">
    <property type="entry name" value="HIS_KIN"/>
    <property type="match status" value="1"/>
</dbReference>
<evidence type="ECO:0000259" key="10">
    <source>
        <dbReference type="PROSITE" id="PS50109"/>
    </source>
</evidence>
<dbReference type="STRING" id="1855912.LuPra_00500"/>
<dbReference type="InterPro" id="IPR003594">
    <property type="entry name" value="HATPase_dom"/>
</dbReference>
<keyword evidence="8 9" id="KW-0472">Membrane</keyword>
<dbReference type="AlphaFoldDB" id="A0A143PGF7"/>
<name>A0A143PGF7_LUTPR</name>
<keyword evidence="5 12" id="KW-0808">Transferase</keyword>
<feature type="domain" description="HAMP" evidence="11">
    <location>
        <begin position="188"/>
        <end position="236"/>
    </location>
</feature>
<comment type="subcellular location">
    <subcellularLocation>
        <location evidence="2">Membrane</location>
    </subcellularLocation>
</comment>
<organism evidence="12 13">
    <name type="scientific">Luteitalea pratensis</name>
    <dbReference type="NCBI Taxonomy" id="1855912"/>
    <lineage>
        <taxon>Bacteria</taxon>
        <taxon>Pseudomonadati</taxon>
        <taxon>Acidobacteriota</taxon>
        <taxon>Vicinamibacteria</taxon>
        <taxon>Vicinamibacterales</taxon>
        <taxon>Vicinamibacteraceae</taxon>
        <taxon>Luteitalea</taxon>
    </lineage>
</organism>
<evidence type="ECO:0000256" key="7">
    <source>
        <dbReference type="ARBA" id="ARBA00023012"/>
    </source>
</evidence>
<evidence type="ECO:0000313" key="13">
    <source>
        <dbReference type="Proteomes" id="UP000076079"/>
    </source>
</evidence>
<evidence type="ECO:0000256" key="3">
    <source>
        <dbReference type="ARBA" id="ARBA00012438"/>
    </source>
</evidence>
<dbReference type="SMART" id="SM00388">
    <property type="entry name" value="HisKA"/>
    <property type="match status" value="1"/>
</dbReference>
<dbReference type="InterPro" id="IPR036890">
    <property type="entry name" value="HATPase_C_sf"/>
</dbReference>
<feature type="domain" description="Histidine kinase" evidence="10">
    <location>
        <begin position="251"/>
        <end position="465"/>
    </location>
</feature>
<dbReference type="SMART" id="SM00304">
    <property type="entry name" value="HAMP"/>
    <property type="match status" value="1"/>
</dbReference>
<dbReference type="SMART" id="SM00387">
    <property type="entry name" value="HATPase_c"/>
    <property type="match status" value="1"/>
</dbReference>
<dbReference type="InterPro" id="IPR003660">
    <property type="entry name" value="HAMP_dom"/>
</dbReference>
<dbReference type="OrthoDB" id="9813151at2"/>
<accession>A0A143PGF7</accession>
<feature type="transmembrane region" description="Helical" evidence="9">
    <location>
        <begin position="159"/>
        <end position="183"/>
    </location>
</feature>
<dbReference type="Gene3D" id="6.10.340.10">
    <property type="match status" value="1"/>
</dbReference>
<evidence type="ECO:0000256" key="2">
    <source>
        <dbReference type="ARBA" id="ARBA00004370"/>
    </source>
</evidence>
<dbReference type="GO" id="GO:0000155">
    <property type="term" value="F:phosphorelay sensor kinase activity"/>
    <property type="evidence" value="ECO:0007669"/>
    <property type="project" value="InterPro"/>
</dbReference>
<keyword evidence="9" id="KW-1133">Transmembrane helix</keyword>
<protein>
    <recommendedName>
        <fullName evidence="3">histidine kinase</fullName>
        <ecNumber evidence="3">2.7.13.3</ecNumber>
    </recommendedName>
</protein>
<dbReference type="Gene3D" id="1.10.287.130">
    <property type="match status" value="1"/>
</dbReference>
<gene>
    <name evidence="12" type="primary">srrB_1</name>
    <name evidence="12" type="ORF">LuPra_00500</name>
</gene>
<reference evidence="12 13" key="1">
    <citation type="journal article" date="2016" name="Genome Announc.">
        <title>First Complete Genome Sequence of a Subdivision 6 Acidobacterium Strain.</title>
        <authorList>
            <person name="Huang S."/>
            <person name="Vieira S."/>
            <person name="Bunk B."/>
            <person name="Riedel T."/>
            <person name="Sproer C."/>
            <person name="Overmann J."/>
        </authorList>
    </citation>
    <scope>NUCLEOTIDE SEQUENCE [LARGE SCALE GENOMIC DNA]</scope>
    <source>
        <strain evidence="13">DSM 100886 HEG_-6_39</strain>
    </source>
</reference>
<dbReference type="Pfam" id="PF02518">
    <property type="entry name" value="HATPase_c"/>
    <property type="match status" value="1"/>
</dbReference>
<dbReference type="CDD" id="cd00082">
    <property type="entry name" value="HisKA"/>
    <property type="match status" value="1"/>
</dbReference>
<dbReference type="InterPro" id="IPR004358">
    <property type="entry name" value="Sig_transdc_His_kin-like_C"/>
</dbReference>
<keyword evidence="9" id="KW-0812">Transmembrane</keyword>
<dbReference type="GO" id="GO:0016020">
    <property type="term" value="C:membrane"/>
    <property type="evidence" value="ECO:0007669"/>
    <property type="project" value="UniProtKB-SubCell"/>
</dbReference>
<dbReference type="CDD" id="cd00075">
    <property type="entry name" value="HATPase"/>
    <property type="match status" value="1"/>
</dbReference>
<keyword evidence="4" id="KW-0597">Phosphoprotein</keyword>
<dbReference type="InterPro" id="IPR050736">
    <property type="entry name" value="Sensor_HK_Regulatory"/>
</dbReference>
<evidence type="ECO:0000313" key="12">
    <source>
        <dbReference type="EMBL" id="AMY07333.1"/>
    </source>
</evidence>
<comment type="catalytic activity">
    <reaction evidence="1">
        <text>ATP + protein L-histidine = ADP + protein N-phospho-L-histidine.</text>
        <dbReference type="EC" id="2.7.13.3"/>
    </reaction>
</comment>
<sequence>MSRSRAWLGSLYWRIALACLGLLAAGLLIQMVVVVATLSRPSGLRARVTAQLLAKTVAADLQEALEFDPAASVRAVLARHLDNPLPVYFVTVEGNVTGADVDVPGPEAGRVAALAAEHAGGLDRTDLPVGVAAVEVLGQPEGHVVVLPRRPGWAVLRELGPWPLGGAALSAIAIAALLAWLAFAPAHRRLQALEGAATRLGQGDLTARAPEDGADEISRVSRAFNQTADALAAQIQRVTSEQDVRRQLLADVSHELHTPLTTIRGYIETLRMTDLPLSEADRARYLAIVDDEAVRLERLIGDVLDLAKMEAGGQGLKKEVVPIEALWTRLSDRYGPAATAAGVRLVFDAPMFDVDADAGRLEQAISNLVGNAIRFTPVGGEVALSAHALLTGGVRIDVSDTGVGLSAEDQARVFDRFYKQDASRSRTGTGLGLSIVRAIAEAHGGEATVRSTPGHGSTFSVTIPA</sequence>
<evidence type="ECO:0000256" key="6">
    <source>
        <dbReference type="ARBA" id="ARBA00022777"/>
    </source>
</evidence>
<dbReference type="PROSITE" id="PS50885">
    <property type="entry name" value="HAMP"/>
    <property type="match status" value="1"/>
</dbReference>
<evidence type="ECO:0000256" key="4">
    <source>
        <dbReference type="ARBA" id="ARBA00022553"/>
    </source>
</evidence>
<dbReference type="Proteomes" id="UP000076079">
    <property type="component" value="Chromosome"/>
</dbReference>
<dbReference type="PANTHER" id="PTHR43711">
    <property type="entry name" value="TWO-COMPONENT HISTIDINE KINASE"/>
    <property type="match status" value="1"/>
</dbReference>
<keyword evidence="7" id="KW-0902">Two-component regulatory system</keyword>
<dbReference type="KEGG" id="abac:LuPra_00500"/>
<dbReference type="CDD" id="cd06225">
    <property type="entry name" value="HAMP"/>
    <property type="match status" value="1"/>
</dbReference>
<dbReference type="SUPFAM" id="SSF47384">
    <property type="entry name" value="Homodimeric domain of signal transducing histidine kinase"/>
    <property type="match status" value="1"/>
</dbReference>
<dbReference type="Gene3D" id="3.30.565.10">
    <property type="entry name" value="Histidine kinase-like ATPase, C-terminal domain"/>
    <property type="match status" value="1"/>
</dbReference>
<evidence type="ECO:0000256" key="1">
    <source>
        <dbReference type="ARBA" id="ARBA00000085"/>
    </source>
</evidence>
<dbReference type="EC" id="2.7.13.3" evidence="3"/>
<dbReference type="EMBL" id="CP015136">
    <property type="protein sequence ID" value="AMY07333.1"/>
    <property type="molecule type" value="Genomic_DNA"/>
</dbReference>
<dbReference type="InterPro" id="IPR005467">
    <property type="entry name" value="His_kinase_dom"/>
</dbReference>
<proteinExistence type="predicted"/>
<feature type="transmembrane region" description="Helical" evidence="9">
    <location>
        <begin position="12"/>
        <end position="38"/>
    </location>
</feature>
<dbReference type="FunFam" id="3.30.565.10:FF:000006">
    <property type="entry name" value="Sensor histidine kinase WalK"/>
    <property type="match status" value="1"/>
</dbReference>
<dbReference type="Pfam" id="PF00672">
    <property type="entry name" value="HAMP"/>
    <property type="match status" value="1"/>
</dbReference>
<evidence type="ECO:0000256" key="9">
    <source>
        <dbReference type="SAM" id="Phobius"/>
    </source>
</evidence>
<dbReference type="InterPro" id="IPR003661">
    <property type="entry name" value="HisK_dim/P_dom"/>
</dbReference>
<dbReference type="SUPFAM" id="SSF158472">
    <property type="entry name" value="HAMP domain-like"/>
    <property type="match status" value="1"/>
</dbReference>
<dbReference type="InterPro" id="IPR036097">
    <property type="entry name" value="HisK_dim/P_sf"/>
</dbReference>
<dbReference type="FunFam" id="1.10.287.130:FF:000001">
    <property type="entry name" value="Two-component sensor histidine kinase"/>
    <property type="match status" value="1"/>
</dbReference>
<evidence type="ECO:0000259" key="11">
    <source>
        <dbReference type="PROSITE" id="PS50885"/>
    </source>
</evidence>
<evidence type="ECO:0000256" key="8">
    <source>
        <dbReference type="ARBA" id="ARBA00023136"/>
    </source>
</evidence>
<keyword evidence="6" id="KW-0418">Kinase</keyword>
<dbReference type="PRINTS" id="PR00344">
    <property type="entry name" value="BCTRLSENSOR"/>
</dbReference>
<dbReference type="SUPFAM" id="SSF55874">
    <property type="entry name" value="ATPase domain of HSP90 chaperone/DNA topoisomerase II/histidine kinase"/>
    <property type="match status" value="1"/>
</dbReference>
<dbReference type="Pfam" id="PF00512">
    <property type="entry name" value="HisKA"/>
    <property type="match status" value="1"/>
</dbReference>
<reference evidence="13" key="2">
    <citation type="submission" date="2016-04" db="EMBL/GenBank/DDBJ databases">
        <title>First Complete Genome Sequence of a Subdivision 6 Acidobacterium.</title>
        <authorList>
            <person name="Huang S."/>
            <person name="Vieira S."/>
            <person name="Bunk B."/>
            <person name="Riedel T."/>
            <person name="Sproeer C."/>
            <person name="Overmann J."/>
        </authorList>
    </citation>
    <scope>NUCLEOTIDE SEQUENCE [LARGE SCALE GENOMIC DNA]</scope>
    <source>
        <strain evidence="13">DSM 100886 HEG_-6_39</strain>
    </source>
</reference>